<reference evidence="1 2" key="1">
    <citation type="submission" date="2018-06" db="EMBL/GenBank/DDBJ databases">
        <title>Whole genome sequencing of four bacterial strains from South Shetland trench revealing bio-synthetic gene clusters.</title>
        <authorList>
            <person name="Abdel-Mageed W.M."/>
            <person name="Lehri B."/>
            <person name="Jarmusch S.A."/>
            <person name="Miranda K."/>
            <person name="Goodfellow M."/>
            <person name="Jaspars M."/>
            <person name="Karlyshev A.V."/>
        </authorList>
    </citation>
    <scope>NUCLEOTIDE SEQUENCE [LARGE SCALE GENOMIC DNA]</scope>
    <source>
        <strain evidence="1 2">SST1</strain>
    </source>
</reference>
<evidence type="ECO:0000313" key="2">
    <source>
        <dbReference type="Proteomes" id="UP000252187"/>
    </source>
</evidence>
<dbReference type="SUPFAM" id="SSF52540">
    <property type="entry name" value="P-loop containing nucleoside triphosphate hydrolases"/>
    <property type="match status" value="1"/>
</dbReference>
<evidence type="ECO:0000313" key="1">
    <source>
        <dbReference type="EMBL" id="RBA32478.1"/>
    </source>
</evidence>
<dbReference type="Proteomes" id="UP000252187">
    <property type="component" value="Unassembled WGS sequence"/>
</dbReference>
<dbReference type="AlphaFoldDB" id="A0A365P7S6"/>
<organism evidence="1 2">
    <name type="scientific">Dietzia maris</name>
    <dbReference type="NCBI Taxonomy" id="37915"/>
    <lineage>
        <taxon>Bacteria</taxon>
        <taxon>Bacillati</taxon>
        <taxon>Actinomycetota</taxon>
        <taxon>Actinomycetes</taxon>
        <taxon>Mycobacteriales</taxon>
        <taxon>Dietziaceae</taxon>
        <taxon>Dietzia</taxon>
    </lineage>
</organism>
<protein>
    <recommendedName>
        <fullName evidence="3">ATP-binding protein</fullName>
    </recommendedName>
</protein>
<dbReference type="InterPro" id="IPR027417">
    <property type="entry name" value="P-loop_NTPase"/>
</dbReference>
<comment type="caution">
    <text evidence="1">The sequence shown here is derived from an EMBL/GenBank/DDBJ whole genome shotgun (WGS) entry which is preliminary data.</text>
</comment>
<name>A0A365P7S6_9ACTN</name>
<gene>
    <name evidence="1" type="ORF">DQ226_13910</name>
</gene>
<proteinExistence type="predicted"/>
<sequence>MPSKQMTPDELEQARAILEQRAESKVPIWSSLWKRRLVALNAIEDTKTLGGDSQVYSHGRPIIGGGQCLSDTRLPEIQGTTKQVQGLWPWSVGGGSPQLGGPIGQHYLHGRPFYFDALDWFRANLMSAPTQIVLGLNGYGKSSLVRRMATYAVSRGRRVIFMSDCKPDYRALTLKFDGQVISAGYGRSTINLLDPGSLGEALARIAHLPEPHAVLSEEIKRRTLLNLTIVIELLRRDSVRDFESSLLSAALDLLASQDRDEPPIIADLLAVIEAGGHGLMDAVSVTNDEDYQAETRDVRRSLKAIIDGPMGSLFNGQTTDPINLDAPCIDIDVSAVPANNAVLRAAVMLISWQNAFAAIEGHHVLSDNGIHDKVVFDLIGDELWQLLEASPEHAVSYIDRVTRTNRSTGVVLTLITHSVRDFKRVAGGDSNQGRATGFIERCRAKFIGPVTQNEIEEMRGIINFTETEEALLQEWSETPLPGEEFVSGDTQNLSGLGCFILKTSESDSAPGIPFRVHLPESEMDTGIHDTSARLKK</sequence>
<evidence type="ECO:0008006" key="3">
    <source>
        <dbReference type="Google" id="ProtNLM"/>
    </source>
</evidence>
<dbReference type="EMBL" id="QNTT01000045">
    <property type="protein sequence ID" value="RBA32478.1"/>
    <property type="molecule type" value="Genomic_DNA"/>
</dbReference>
<accession>A0A365P7S6</accession>
<dbReference type="Gene3D" id="3.40.50.300">
    <property type="entry name" value="P-loop containing nucleotide triphosphate hydrolases"/>
    <property type="match status" value="2"/>
</dbReference>